<feature type="domain" description="4Fe-4S ferredoxin-type" evidence="9">
    <location>
        <begin position="242"/>
        <end position="273"/>
    </location>
</feature>
<dbReference type="InterPro" id="IPR017896">
    <property type="entry name" value="4Fe4S_Fe-S-bd"/>
</dbReference>
<dbReference type="STRING" id="36842.SAMN02194393_00336"/>
<accession>A0A1T5IGG2</accession>
<evidence type="ECO:0000313" key="11">
    <source>
        <dbReference type="Proteomes" id="UP000190285"/>
    </source>
</evidence>
<dbReference type="GO" id="GO:0051539">
    <property type="term" value="F:4 iron, 4 sulfur cluster binding"/>
    <property type="evidence" value="ECO:0007669"/>
    <property type="project" value="UniProtKB-KW"/>
</dbReference>
<dbReference type="Pfam" id="PF13534">
    <property type="entry name" value="Fer4_17"/>
    <property type="match status" value="1"/>
</dbReference>
<dbReference type="Pfam" id="PF13375">
    <property type="entry name" value="RnfC_N"/>
    <property type="match status" value="1"/>
</dbReference>
<dbReference type="PANTHER" id="PTHR43034">
    <property type="entry name" value="ION-TRANSLOCATING OXIDOREDUCTASE COMPLEX SUBUNIT C"/>
    <property type="match status" value="1"/>
</dbReference>
<keyword evidence="3" id="KW-0479">Metal-binding</keyword>
<dbReference type="GO" id="GO:0016020">
    <property type="term" value="C:membrane"/>
    <property type="evidence" value="ECO:0007669"/>
    <property type="project" value="InterPro"/>
</dbReference>
<dbReference type="EMBL" id="FUZT01000001">
    <property type="protein sequence ID" value="SKC38103.1"/>
    <property type="molecule type" value="Genomic_DNA"/>
</dbReference>
<dbReference type="InterPro" id="IPR019554">
    <property type="entry name" value="Soluble_ligand-bd"/>
</dbReference>
<dbReference type="Gene3D" id="3.10.20.600">
    <property type="match status" value="1"/>
</dbReference>
<dbReference type="InterPro" id="IPR017900">
    <property type="entry name" value="4Fe4S_Fe_S_CS"/>
</dbReference>
<dbReference type="InterPro" id="IPR010208">
    <property type="entry name" value="Ion_transpt_RnfC/RsxC"/>
</dbReference>
<evidence type="ECO:0000259" key="9">
    <source>
        <dbReference type="PROSITE" id="PS51379"/>
    </source>
</evidence>
<evidence type="ECO:0000256" key="2">
    <source>
        <dbReference type="ARBA" id="ARBA00022485"/>
    </source>
</evidence>
<keyword evidence="6" id="KW-0408">Iron</keyword>
<sequence length="446" mass="49737">MIEKIFNAGIVGAGGAGFPTHIKLNCNVKYLIVNGAECEPLLETDKFLMRTKSTEIIRAMDEVGRMIEAEKLIISLKSKYKNEIKHLENAIKELNSNVELFLLENFYPAGDEQILVYEITGKSVPEGGIPLDVNLVVSNVGTLVNIFEAINGNPVIEKYITLIGEINNPGILKVPIGISIKECIEAAGGSSLNDFSVIIGGPMMGRIVHKAEIENEFITKIMGSLILVPSDHYIVKRAQTPIKHIINQAKTACIQCSMCTELCPRYLIGHKLRPHRLMRSLGMSENEEEILKEALICCECGICELYVCPMGLSPRIVNKYIKEQLRNKKLRYQRDGNDITAKEIREYRKIPVSRLISRLNLKKYQHKNMEKALEVKASRVVINLRQHIGVSANPIVAIGDRVLRGQMIAKVSMEELGANIHSSIDGVVCKISDSVVIQRIDNEVIL</sequence>
<keyword evidence="7" id="KW-0411">Iron-sulfur</keyword>
<keyword evidence="5" id="KW-0249">Electron transport</keyword>
<dbReference type="Pfam" id="PF01512">
    <property type="entry name" value="Complex1_51K"/>
    <property type="match status" value="1"/>
</dbReference>
<evidence type="ECO:0000256" key="6">
    <source>
        <dbReference type="ARBA" id="ARBA00023004"/>
    </source>
</evidence>
<evidence type="ECO:0000256" key="8">
    <source>
        <dbReference type="SAM" id="Coils"/>
    </source>
</evidence>
<protein>
    <submittedName>
        <fullName evidence="10">Na+-translocating ferredoxin:NAD+ oxidoreductase RNF, RnfC subunit</fullName>
    </submittedName>
</protein>
<dbReference type="InterPro" id="IPR026902">
    <property type="entry name" value="RnfC_N"/>
</dbReference>
<evidence type="ECO:0000256" key="1">
    <source>
        <dbReference type="ARBA" id="ARBA00022448"/>
    </source>
</evidence>
<keyword evidence="1" id="KW-0813">Transport</keyword>
<evidence type="ECO:0000256" key="5">
    <source>
        <dbReference type="ARBA" id="ARBA00022982"/>
    </source>
</evidence>
<dbReference type="PANTHER" id="PTHR43034:SF2">
    <property type="entry name" value="ION-TRANSLOCATING OXIDOREDUCTASE COMPLEX SUBUNIT C"/>
    <property type="match status" value="1"/>
</dbReference>
<dbReference type="AlphaFoldDB" id="A0A1T5IGG2"/>
<dbReference type="InterPro" id="IPR011538">
    <property type="entry name" value="Nuo51_FMN-bd"/>
</dbReference>
<proteinExistence type="predicted"/>
<dbReference type="GO" id="GO:0046872">
    <property type="term" value="F:metal ion binding"/>
    <property type="evidence" value="ECO:0007669"/>
    <property type="project" value="UniProtKB-KW"/>
</dbReference>
<name>A0A1T5IGG2_9FIRM</name>
<dbReference type="Pfam" id="PF10531">
    <property type="entry name" value="SLBB"/>
    <property type="match status" value="1"/>
</dbReference>
<keyword evidence="8" id="KW-0175">Coiled coil</keyword>
<dbReference type="Gene3D" id="3.40.50.11540">
    <property type="entry name" value="NADH-ubiquinone oxidoreductase 51kDa subunit"/>
    <property type="match status" value="1"/>
</dbReference>
<dbReference type="PIRSF" id="PIRSF036408">
    <property type="entry name" value="PduS_prd"/>
    <property type="match status" value="1"/>
</dbReference>
<dbReference type="SUPFAM" id="SSF142019">
    <property type="entry name" value="Nqo1 FMN-binding domain-like"/>
    <property type="match status" value="1"/>
</dbReference>
<evidence type="ECO:0000256" key="4">
    <source>
        <dbReference type="ARBA" id="ARBA00022737"/>
    </source>
</evidence>
<gene>
    <name evidence="10" type="ORF">SAMN02194393_00336</name>
</gene>
<reference evidence="11" key="1">
    <citation type="submission" date="2017-02" db="EMBL/GenBank/DDBJ databases">
        <authorList>
            <person name="Varghese N."/>
            <person name="Submissions S."/>
        </authorList>
    </citation>
    <scope>NUCLEOTIDE SEQUENCE [LARGE SCALE GENOMIC DNA]</scope>
    <source>
        <strain evidence="11">M1</strain>
    </source>
</reference>
<dbReference type="SUPFAM" id="SSF46548">
    <property type="entry name" value="alpha-helical ferredoxin"/>
    <property type="match status" value="1"/>
</dbReference>
<keyword evidence="2" id="KW-0004">4Fe-4S</keyword>
<evidence type="ECO:0000313" key="10">
    <source>
        <dbReference type="EMBL" id="SKC38103.1"/>
    </source>
</evidence>
<evidence type="ECO:0000256" key="7">
    <source>
        <dbReference type="ARBA" id="ARBA00023014"/>
    </source>
</evidence>
<keyword evidence="4" id="KW-0677">Repeat</keyword>
<dbReference type="Proteomes" id="UP000190285">
    <property type="component" value="Unassembled WGS sequence"/>
</dbReference>
<dbReference type="InterPro" id="IPR017054">
    <property type="entry name" value="PduS"/>
</dbReference>
<dbReference type="PROSITE" id="PS51379">
    <property type="entry name" value="4FE4S_FER_2"/>
    <property type="match status" value="1"/>
</dbReference>
<keyword evidence="11" id="KW-1185">Reference proteome</keyword>
<organism evidence="10 11">
    <name type="scientific">Maledivibacter halophilus</name>
    <dbReference type="NCBI Taxonomy" id="36842"/>
    <lineage>
        <taxon>Bacteria</taxon>
        <taxon>Bacillati</taxon>
        <taxon>Bacillota</taxon>
        <taxon>Clostridia</taxon>
        <taxon>Peptostreptococcales</taxon>
        <taxon>Caminicellaceae</taxon>
        <taxon>Maledivibacter</taxon>
    </lineage>
</organism>
<dbReference type="SUPFAM" id="SSF142984">
    <property type="entry name" value="Nqo1 middle domain-like"/>
    <property type="match status" value="1"/>
</dbReference>
<feature type="coiled-coil region" evidence="8">
    <location>
        <begin position="77"/>
        <end position="104"/>
    </location>
</feature>
<dbReference type="GO" id="GO:0009055">
    <property type="term" value="F:electron transfer activity"/>
    <property type="evidence" value="ECO:0007669"/>
    <property type="project" value="InterPro"/>
</dbReference>
<evidence type="ECO:0000256" key="3">
    <source>
        <dbReference type="ARBA" id="ARBA00022723"/>
    </source>
</evidence>
<dbReference type="PROSITE" id="PS00198">
    <property type="entry name" value="4FE4S_FER_1"/>
    <property type="match status" value="1"/>
</dbReference>
<dbReference type="InterPro" id="IPR037225">
    <property type="entry name" value="Nuo51_FMN-bd_sf"/>
</dbReference>